<dbReference type="InterPro" id="IPR011990">
    <property type="entry name" value="TPR-like_helical_dom_sf"/>
</dbReference>
<dbReference type="EMBL" id="JAGYPF010000002">
    <property type="protein sequence ID" value="MBS4213150.1"/>
    <property type="molecule type" value="Genomic_DNA"/>
</dbReference>
<name>A0A942YVN2_9BACI</name>
<dbReference type="SUPFAM" id="SSF48452">
    <property type="entry name" value="TPR-like"/>
    <property type="match status" value="1"/>
</dbReference>
<dbReference type="InterPro" id="IPR004027">
    <property type="entry name" value="SEC_C_motif"/>
</dbReference>
<gene>
    <name evidence="1" type="ORF">KHA99_11890</name>
</gene>
<dbReference type="AlphaFoldDB" id="A0A942YVN2"/>
<proteinExistence type="predicted"/>
<dbReference type="Pfam" id="PF02810">
    <property type="entry name" value="SEC-C"/>
    <property type="match status" value="1"/>
</dbReference>
<dbReference type="RefSeq" id="WP_213117654.1">
    <property type="nucleotide sequence ID" value="NZ_JAGYPF010000002.1"/>
</dbReference>
<organism evidence="1 2">
    <name type="scientific">Neobacillus rhizophilus</name>
    <dbReference type="NCBI Taxonomy" id="2833579"/>
    <lineage>
        <taxon>Bacteria</taxon>
        <taxon>Bacillati</taxon>
        <taxon>Bacillota</taxon>
        <taxon>Bacilli</taxon>
        <taxon>Bacillales</taxon>
        <taxon>Bacillaceae</taxon>
        <taxon>Neobacillus</taxon>
    </lineage>
</organism>
<sequence length="641" mass="73465">MEKPSRNEPCPCGSGIKYKKCCGASEAVSITHLLESEADELQKQMIHFAFNYFGAEIEDDFEMFMEYSSLELEDEEEREFYEVVHAIWFSLFEELDDGKKVIEKFIATEAGKIKRPKLKKIFQTWTKGRTIAGKVLKVENNKLTVEDGFTGEQHETIITGTPADFEEGTFLLGLLVPFDQNFAFFPAPFDLPDLKPEVAFSYIEDSSIAADYPSPQQYLDDFFIEVLSELPMVGGLIETDDIEWPAPIYKEVADLFKAQAEAFDTPAPVVDAGIVLWFSYCQKRKKRIQNPNLYAAGLHYLMQKMMPMLEKVFTQKELGQIYSVSARSISTISSEMENVLNQEISEMMNIVYGVDEEPQFEEAEVIEFPKGKDEKGRRGNPSKASAFTINIPDKLPKKVSRRDEHRAQELVFEALRSEVVTKLQLIQEALNINPYCVDAYVLLGDLAENPEEAAELYYHGLQVGEKHLGKEFFLENEGDFWGLIETRPYMRAKFNYAETIFLLGNIDEAIEHYEELLILNTMDNQGVRTSLFVAYIEKEEYEKAEALLEKYNEETTETTYNKLLLELLTNGNTVKAKTLVKQAKSSNRFVLYYLTGKKKLPNDAPEYYGFGDENEAIVYASMHLHLWGKVDGLKEWLLKLR</sequence>
<dbReference type="Proteomes" id="UP000679749">
    <property type="component" value="Unassembled WGS sequence"/>
</dbReference>
<dbReference type="SUPFAM" id="SSF103642">
    <property type="entry name" value="Sec-C motif"/>
    <property type="match status" value="1"/>
</dbReference>
<protein>
    <submittedName>
        <fullName evidence="1">SEC-C domain-containing protein</fullName>
    </submittedName>
</protein>
<evidence type="ECO:0000313" key="2">
    <source>
        <dbReference type="Proteomes" id="UP000679749"/>
    </source>
</evidence>
<evidence type="ECO:0000313" key="1">
    <source>
        <dbReference type="EMBL" id="MBS4213150.1"/>
    </source>
</evidence>
<dbReference type="Gene3D" id="3.10.450.50">
    <property type="match status" value="1"/>
</dbReference>
<comment type="caution">
    <text evidence="1">The sequence shown here is derived from an EMBL/GenBank/DDBJ whole genome shotgun (WGS) entry which is preliminary data.</text>
</comment>
<keyword evidence="2" id="KW-1185">Reference proteome</keyword>
<accession>A0A942YVN2</accession>
<reference evidence="1" key="1">
    <citation type="submission" date="2021-05" db="EMBL/GenBank/DDBJ databases">
        <title>Novel Bacillus species.</title>
        <authorList>
            <person name="Liu G."/>
        </authorList>
    </citation>
    <scope>NUCLEOTIDE SEQUENCE</scope>
    <source>
        <strain evidence="1">FJAT-49825</strain>
    </source>
</reference>
<dbReference type="Gene3D" id="1.25.40.10">
    <property type="entry name" value="Tetratricopeptide repeat domain"/>
    <property type="match status" value="1"/>
</dbReference>